<dbReference type="AlphaFoldDB" id="B6TMV0"/>
<organism evidence="2">
    <name type="scientific">Zea mays</name>
    <name type="common">Maize</name>
    <dbReference type="NCBI Taxonomy" id="4577"/>
    <lineage>
        <taxon>Eukaryota</taxon>
        <taxon>Viridiplantae</taxon>
        <taxon>Streptophyta</taxon>
        <taxon>Embryophyta</taxon>
        <taxon>Tracheophyta</taxon>
        <taxon>Spermatophyta</taxon>
        <taxon>Magnoliopsida</taxon>
        <taxon>Liliopsida</taxon>
        <taxon>Poales</taxon>
        <taxon>Poaceae</taxon>
        <taxon>PACMAD clade</taxon>
        <taxon>Panicoideae</taxon>
        <taxon>Andropogonodae</taxon>
        <taxon>Andropogoneae</taxon>
        <taxon>Tripsacinae</taxon>
        <taxon>Zea</taxon>
    </lineage>
</organism>
<feature type="compositionally biased region" description="Basic and acidic residues" evidence="1">
    <location>
        <begin position="144"/>
        <end position="160"/>
    </location>
</feature>
<reference evidence="2" key="1">
    <citation type="journal article" date="2009" name="Plant Mol. Biol.">
        <title>Insights into corn genes derived from large-scale cDNA sequencing.</title>
        <authorList>
            <person name="Alexandrov N.N."/>
            <person name="Brover V.V."/>
            <person name="Freidin S."/>
            <person name="Troukhan M.E."/>
            <person name="Tatarinova T.V."/>
            <person name="Zhang H."/>
            <person name="Swaller T.J."/>
            <person name="Lu Y.P."/>
            <person name="Bouck J."/>
            <person name="Flavell R.B."/>
            <person name="Feldmann K.A."/>
        </authorList>
    </citation>
    <scope>NUCLEOTIDE SEQUENCE</scope>
</reference>
<name>B6TMV0_MAIZE</name>
<proteinExistence type="evidence at transcript level"/>
<evidence type="ECO:0000256" key="1">
    <source>
        <dbReference type="SAM" id="MobiDB-lite"/>
    </source>
</evidence>
<protein>
    <submittedName>
        <fullName evidence="2">Uncharacterized protein</fullName>
    </submittedName>
</protein>
<dbReference type="EMBL" id="EU966315">
    <property type="protein sequence ID" value="ACG38433.1"/>
    <property type="molecule type" value="mRNA"/>
</dbReference>
<evidence type="ECO:0000313" key="2">
    <source>
        <dbReference type="EMBL" id="ACG38433.1"/>
    </source>
</evidence>
<sequence length="189" mass="20357">MIVPNIRVTRLSSTRLRAFLGTQDTTFRHAARALRLADQRAVRGGDGSSVSVSGSADSRIPGDTAFHLLISSGGLFCDDPFAAESGESLDGKLEEAAADDRRRCRRSDNVVAGMRERGRTRGTPGCRQVRPGRVGLGCLGRNIRSPEEKIPKGGDARSDESAGQASRRRVSGPQKTRILFAASKCYDLK</sequence>
<feature type="region of interest" description="Disordered" evidence="1">
    <location>
        <begin position="137"/>
        <end position="175"/>
    </location>
</feature>
<accession>B6TMV0</accession>